<gene>
    <name evidence="10" type="primary">lysA_2</name>
    <name evidence="10" type="ORF">GCM10010521_44540</name>
</gene>
<keyword evidence="2" id="KW-0210">Decarboxylase</keyword>
<dbReference type="PROSITE" id="PS00878">
    <property type="entry name" value="ODR_DC_2_1"/>
    <property type="match status" value="1"/>
</dbReference>
<evidence type="ECO:0000256" key="7">
    <source>
        <dbReference type="SAM" id="MobiDB-lite"/>
    </source>
</evidence>
<comment type="caution">
    <text evidence="10">The sequence shown here is derived from an EMBL/GenBank/DDBJ whole genome shotgun (WGS) entry which is preliminary data.</text>
</comment>
<dbReference type="SUPFAM" id="SSF50621">
    <property type="entry name" value="Alanine racemase C-terminal domain-like"/>
    <property type="match status" value="1"/>
</dbReference>
<evidence type="ECO:0000256" key="2">
    <source>
        <dbReference type="ARBA" id="ARBA00022793"/>
    </source>
</evidence>
<dbReference type="RefSeq" id="WP_345054765.1">
    <property type="nucleotide sequence ID" value="NZ_BAAAVM010000064.1"/>
</dbReference>
<comment type="similarity">
    <text evidence="6">Belongs to the Orn/Lys/Arg decarboxylase class-II family.</text>
</comment>
<dbReference type="Pfam" id="PF00278">
    <property type="entry name" value="Orn_DAP_Arg_deC"/>
    <property type="match status" value="1"/>
</dbReference>
<dbReference type="InterPro" id="IPR029066">
    <property type="entry name" value="PLP-binding_barrel"/>
</dbReference>
<feature type="domain" description="Orn/DAP/Arg decarboxylase 2 C-terminal" evidence="8">
    <location>
        <begin position="276"/>
        <end position="363"/>
    </location>
</feature>
<sequence length="435" mass="47558">MPISDGFAQRLLPVLGDIVAAYGTPFHIYDARGIVDTYRGMVAAFADEPFREYFAVKALPNPHVLSLLLREGSGLDCASPVELELAERLGATGRDVVFTSNNTARAEYDLALKTGALVTFDDRSFFDKAEILPDTVAFRVSPHGLSAGSALMGDTAHTKFGVPVDQLPDAYRDAQRRGATRFGIHGMTCANELDVRRASRAAVDVIELAAQIADTTGIAFDYLNVGGGLGIPYRPEDEPLDFQDYADAILAARRRCFPGQDGPRILMECGRYVTGPHGVLVASVINRSRKARDIVGVDASMSALMRPGFYGAYHHVTLPFATGRPESEFDVVGALCENMDKFAVDRSLPDPREGDVVLIHDTGAHGHAMGFTYNGRLRPAELLLTEDDDVVEIRRAERFEDYLATIRRQPETVLGAAGRRSRHHEHPSDTRIKGE</sequence>
<feature type="compositionally biased region" description="Basic and acidic residues" evidence="7">
    <location>
        <begin position="426"/>
        <end position="435"/>
    </location>
</feature>
<keyword evidence="4" id="KW-0028">Amino-acid biosynthesis</keyword>
<dbReference type="Pfam" id="PF02784">
    <property type="entry name" value="Orn_Arg_deC_N"/>
    <property type="match status" value="1"/>
</dbReference>
<accession>A0ABP6NLL2</accession>
<dbReference type="CDD" id="cd06828">
    <property type="entry name" value="PLPDE_III_DapDC"/>
    <property type="match status" value="1"/>
</dbReference>
<organism evidence="10 11">
    <name type="scientific">Streptomyces rameus</name>
    <dbReference type="NCBI Taxonomy" id="68261"/>
    <lineage>
        <taxon>Bacteria</taxon>
        <taxon>Bacillati</taxon>
        <taxon>Actinomycetota</taxon>
        <taxon>Actinomycetes</taxon>
        <taxon>Kitasatosporales</taxon>
        <taxon>Streptomycetaceae</taxon>
        <taxon>Streptomyces</taxon>
    </lineage>
</organism>
<dbReference type="InterPro" id="IPR002986">
    <property type="entry name" value="DAP_deCOOHase_LysA"/>
</dbReference>
<comment type="cofactor">
    <cofactor evidence="1">
        <name>pyridoxal 5'-phosphate</name>
        <dbReference type="ChEBI" id="CHEBI:597326"/>
    </cofactor>
</comment>
<dbReference type="PRINTS" id="PR01179">
    <property type="entry name" value="ODADCRBXLASE"/>
</dbReference>
<dbReference type="EMBL" id="BAAAVM010000064">
    <property type="protein sequence ID" value="GAA3151913.1"/>
    <property type="molecule type" value="Genomic_DNA"/>
</dbReference>
<dbReference type="PRINTS" id="PR01181">
    <property type="entry name" value="DAPDCRBXLASE"/>
</dbReference>
<reference evidence="11" key="1">
    <citation type="journal article" date="2019" name="Int. J. Syst. Evol. Microbiol.">
        <title>The Global Catalogue of Microorganisms (GCM) 10K type strain sequencing project: providing services to taxonomists for standard genome sequencing and annotation.</title>
        <authorList>
            <consortium name="The Broad Institute Genomics Platform"/>
            <consortium name="The Broad Institute Genome Sequencing Center for Infectious Disease"/>
            <person name="Wu L."/>
            <person name="Ma J."/>
        </authorList>
    </citation>
    <scope>NUCLEOTIDE SEQUENCE [LARGE SCALE GENOMIC DNA]</scope>
    <source>
        <strain evidence="11">JCM 11574</strain>
    </source>
</reference>
<dbReference type="InterPro" id="IPR022643">
    <property type="entry name" value="De-COase2_C"/>
</dbReference>
<dbReference type="PANTHER" id="PTHR43727:SF2">
    <property type="entry name" value="GROUP IV DECARBOXYLASE"/>
    <property type="match status" value="1"/>
</dbReference>
<evidence type="ECO:0000313" key="11">
    <source>
        <dbReference type="Proteomes" id="UP001500893"/>
    </source>
</evidence>
<keyword evidence="5" id="KW-0456">Lyase</keyword>
<evidence type="ECO:0000259" key="9">
    <source>
        <dbReference type="Pfam" id="PF02784"/>
    </source>
</evidence>
<keyword evidence="3" id="KW-0663">Pyridoxal phosphate</keyword>
<dbReference type="PANTHER" id="PTHR43727">
    <property type="entry name" value="DIAMINOPIMELATE DECARBOXYLASE"/>
    <property type="match status" value="1"/>
</dbReference>
<dbReference type="InterPro" id="IPR000183">
    <property type="entry name" value="Orn/DAP/Arg_de-COase"/>
</dbReference>
<evidence type="ECO:0000256" key="6">
    <source>
        <dbReference type="RuleBase" id="RU003737"/>
    </source>
</evidence>
<keyword evidence="4" id="KW-0457">Lysine biosynthesis</keyword>
<dbReference type="SUPFAM" id="SSF51419">
    <property type="entry name" value="PLP-binding barrel"/>
    <property type="match status" value="1"/>
</dbReference>
<dbReference type="Gene3D" id="3.20.20.10">
    <property type="entry name" value="Alanine racemase"/>
    <property type="match status" value="1"/>
</dbReference>
<dbReference type="Gene3D" id="2.40.37.10">
    <property type="entry name" value="Lyase, Ornithine Decarboxylase, Chain A, domain 1"/>
    <property type="match status" value="1"/>
</dbReference>
<evidence type="ECO:0000256" key="1">
    <source>
        <dbReference type="ARBA" id="ARBA00001933"/>
    </source>
</evidence>
<evidence type="ECO:0000256" key="3">
    <source>
        <dbReference type="ARBA" id="ARBA00022898"/>
    </source>
</evidence>
<dbReference type="InterPro" id="IPR022644">
    <property type="entry name" value="De-COase2_N"/>
</dbReference>
<dbReference type="Proteomes" id="UP001500893">
    <property type="component" value="Unassembled WGS sequence"/>
</dbReference>
<name>A0ABP6NLL2_9ACTN</name>
<proteinExistence type="inferred from homology"/>
<evidence type="ECO:0000256" key="4">
    <source>
        <dbReference type="ARBA" id="ARBA00023154"/>
    </source>
</evidence>
<evidence type="ECO:0000259" key="8">
    <source>
        <dbReference type="Pfam" id="PF00278"/>
    </source>
</evidence>
<keyword evidence="11" id="KW-1185">Reference proteome</keyword>
<evidence type="ECO:0000256" key="5">
    <source>
        <dbReference type="ARBA" id="ARBA00023239"/>
    </source>
</evidence>
<dbReference type="InterPro" id="IPR022653">
    <property type="entry name" value="De-COase2_pyr-phos_BS"/>
</dbReference>
<feature type="region of interest" description="Disordered" evidence="7">
    <location>
        <begin position="414"/>
        <end position="435"/>
    </location>
</feature>
<evidence type="ECO:0000313" key="10">
    <source>
        <dbReference type="EMBL" id="GAA3151913.1"/>
    </source>
</evidence>
<feature type="domain" description="Orn/DAP/Arg decarboxylase 2 N-terminal" evidence="9">
    <location>
        <begin position="38"/>
        <end position="274"/>
    </location>
</feature>
<dbReference type="InterPro" id="IPR009006">
    <property type="entry name" value="Ala_racemase/Decarboxylase_C"/>
</dbReference>
<protein>
    <submittedName>
        <fullName evidence="10">Diaminopimelate decarboxylase</fullName>
    </submittedName>
</protein>